<keyword evidence="11" id="KW-1185">Reference proteome</keyword>
<evidence type="ECO:0000256" key="4">
    <source>
        <dbReference type="ARBA" id="ARBA00022655"/>
    </source>
</evidence>
<feature type="domain" description="Ketopantoate reductase C-terminal" evidence="9">
    <location>
        <begin position="442"/>
        <end position="559"/>
    </location>
</feature>
<evidence type="ECO:0000256" key="5">
    <source>
        <dbReference type="ARBA" id="ARBA00032024"/>
    </source>
</evidence>
<dbReference type="PANTHER" id="PTHR21708">
    <property type="entry name" value="PROBABLE 2-DEHYDROPANTOATE 2-REDUCTASE"/>
    <property type="match status" value="1"/>
</dbReference>
<dbReference type="EC" id="1.1.1.169" evidence="2"/>
<dbReference type="SUPFAM" id="SSF48179">
    <property type="entry name" value="6-phosphogluconate dehydrogenase C-terminal domain-like"/>
    <property type="match status" value="1"/>
</dbReference>
<feature type="region of interest" description="Disordered" evidence="7">
    <location>
        <begin position="1"/>
        <end position="21"/>
    </location>
</feature>
<protein>
    <recommendedName>
        <fullName evidence="3">2-dehydropantoate 2-reductase</fullName>
        <ecNumber evidence="2">1.1.1.169</ecNumber>
    </recommendedName>
    <alternativeName>
        <fullName evidence="5">Ketopantoate reductase</fullName>
    </alternativeName>
</protein>
<dbReference type="Gene3D" id="1.10.1040.10">
    <property type="entry name" value="N-(1-d-carboxylethyl)-l-norvaline Dehydrogenase, domain 2"/>
    <property type="match status" value="1"/>
</dbReference>
<dbReference type="InterPro" id="IPR013328">
    <property type="entry name" value="6PGD_dom2"/>
</dbReference>
<dbReference type="AlphaFoldDB" id="A0A4D7QND8"/>
<evidence type="ECO:0000313" key="10">
    <source>
        <dbReference type="EMBL" id="QCK86794.1"/>
    </source>
</evidence>
<dbReference type="Proteomes" id="UP000298588">
    <property type="component" value="Chromosome"/>
</dbReference>
<keyword evidence="4" id="KW-0566">Pantothenate biosynthesis</keyword>
<evidence type="ECO:0000313" key="11">
    <source>
        <dbReference type="Proteomes" id="UP000298588"/>
    </source>
</evidence>
<gene>
    <name evidence="10" type="ORF">E8L99_14035</name>
</gene>
<dbReference type="GO" id="GO:0015940">
    <property type="term" value="P:pantothenate biosynthetic process"/>
    <property type="evidence" value="ECO:0007669"/>
    <property type="project" value="UniProtKB-UniPathway"/>
</dbReference>
<dbReference type="FunFam" id="1.10.1040.10:FF:000017">
    <property type="entry name" value="2-dehydropantoate 2-reductase"/>
    <property type="match status" value="1"/>
</dbReference>
<dbReference type="GO" id="GO:0005737">
    <property type="term" value="C:cytoplasm"/>
    <property type="evidence" value="ECO:0007669"/>
    <property type="project" value="TreeGrafter"/>
</dbReference>
<feature type="compositionally biased region" description="Basic residues" evidence="7">
    <location>
        <begin position="181"/>
        <end position="191"/>
    </location>
</feature>
<dbReference type="SUPFAM" id="SSF51735">
    <property type="entry name" value="NAD(P)-binding Rossmann-fold domains"/>
    <property type="match status" value="1"/>
</dbReference>
<dbReference type="Pfam" id="PF02558">
    <property type="entry name" value="ApbA"/>
    <property type="match status" value="1"/>
</dbReference>
<evidence type="ECO:0000259" key="9">
    <source>
        <dbReference type="Pfam" id="PF08546"/>
    </source>
</evidence>
<dbReference type="EMBL" id="CP039865">
    <property type="protein sequence ID" value="QCK86794.1"/>
    <property type="molecule type" value="Genomic_DNA"/>
</dbReference>
<dbReference type="InterPro" id="IPR008927">
    <property type="entry name" value="6-PGluconate_DH-like_C_sf"/>
</dbReference>
<feature type="region of interest" description="Disordered" evidence="7">
    <location>
        <begin position="115"/>
        <end position="157"/>
    </location>
</feature>
<dbReference type="Pfam" id="PF08546">
    <property type="entry name" value="ApbA_C"/>
    <property type="match status" value="1"/>
</dbReference>
<feature type="compositionally biased region" description="Basic residues" evidence="7">
    <location>
        <begin position="139"/>
        <end position="150"/>
    </location>
</feature>
<evidence type="ECO:0000256" key="1">
    <source>
        <dbReference type="ARBA" id="ARBA00004994"/>
    </source>
</evidence>
<feature type="region of interest" description="Disordered" evidence="7">
    <location>
        <begin position="169"/>
        <end position="225"/>
    </location>
</feature>
<dbReference type="OrthoDB" id="9796561at2"/>
<organism evidence="10 11">
    <name type="scientific">Phreatobacter aquaticus</name>
    <dbReference type="NCBI Taxonomy" id="2570229"/>
    <lineage>
        <taxon>Bacteria</taxon>
        <taxon>Pseudomonadati</taxon>
        <taxon>Pseudomonadota</taxon>
        <taxon>Alphaproteobacteria</taxon>
        <taxon>Hyphomicrobiales</taxon>
        <taxon>Phreatobacteraceae</taxon>
        <taxon>Phreatobacter</taxon>
    </lineage>
</organism>
<dbReference type="UniPathway" id="UPA00028">
    <property type="reaction ID" value="UER00004"/>
</dbReference>
<evidence type="ECO:0000259" key="8">
    <source>
        <dbReference type="Pfam" id="PF02558"/>
    </source>
</evidence>
<comment type="pathway">
    <text evidence="1">Cofactor biosynthesis; (R)-pantothenate biosynthesis; (R)-pantoate from 3-methyl-2-oxobutanoate: step 2/2.</text>
</comment>
<evidence type="ECO:0000256" key="6">
    <source>
        <dbReference type="ARBA" id="ARBA00048793"/>
    </source>
</evidence>
<dbReference type="NCBIfam" id="NF005089">
    <property type="entry name" value="PRK06522.1-4"/>
    <property type="match status" value="1"/>
</dbReference>
<comment type="catalytic activity">
    <reaction evidence="6">
        <text>(R)-pantoate + NADP(+) = 2-dehydropantoate + NADPH + H(+)</text>
        <dbReference type="Rhea" id="RHEA:16233"/>
        <dbReference type="ChEBI" id="CHEBI:11561"/>
        <dbReference type="ChEBI" id="CHEBI:15378"/>
        <dbReference type="ChEBI" id="CHEBI:15980"/>
        <dbReference type="ChEBI" id="CHEBI:57783"/>
        <dbReference type="ChEBI" id="CHEBI:58349"/>
        <dbReference type="EC" id="1.1.1.169"/>
    </reaction>
</comment>
<proteinExistence type="predicted"/>
<evidence type="ECO:0000256" key="2">
    <source>
        <dbReference type="ARBA" id="ARBA00013014"/>
    </source>
</evidence>
<dbReference type="InterPro" id="IPR013752">
    <property type="entry name" value="KPA_reductase"/>
</dbReference>
<dbReference type="Gene3D" id="3.40.50.720">
    <property type="entry name" value="NAD(P)-binding Rossmann-like Domain"/>
    <property type="match status" value="1"/>
</dbReference>
<reference evidence="10 11" key="1">
    <citation type="submission" date="2019-04" db="EMBL/GenBank/DDBJ databases">
        <title>Phreatobacter aquaticus sp. nov.</title>
        <authorList>
            <person name="Choi A."/>
            <person name="Baek K."/>
        </authorList>
    </citation>
    <scope>NUCLEOTIDE SEQUENCE [LARGE SCALE GENOMIC DNA]</scope>
    <source>
        <strain evidence="10 11">NMCR1094</strain>
    </source>
</reference>
<dbReference type="KEGG" id="paqt:E8L99_14035"/>
<evidence type="ECO:0000256" key="3">
    <source>
        <dbReference type="ARBA" id="ARBA00019465"/>
    </source>
</evidence>
<sequence length="570" mass="59495">MSRPRVPPSGRSLGNLRPLGPFPVSAGRIPSAAAGGLCHENDAARGPEPCRDAMGRKRLAWPGECPAGAIPARTAGPGGASRAGEALGRYRPVRLADRWAADLCLCRRARRPHHPLRLPARPHAGAGDLRKAASAQPRQGHRRLSHRPAPRRGGGLDERGCAELVARRAGGPGRAGDIVHRPRHPHPHRRTGAFDPARWHCRPSAPLPRGVPPGGLTPPVTRPAPTHVATRRRAGFLGAARQGSAVMRVAIVGAGSIGGVVAWYLAKAGLKPTIVARPASASLLAAEGLTLQSAKGSETVAVQATADAGAAGPQDIVFVGFKAHDWPAGLALIRPLIGPQTIVVPMLNGIPWWYLDGLDARFGDRRLTSVDADGAIAAAIPSGQILGCVVYVGANRPAANVIDWNGRKRLILGETSAPAGSRLDEVVQLLKSADIDAEATPDIRAAVWQKLYGNACFNPISAVTGATIDRIVGDPAVKGVARAIIAECMAVAEAVGITEKIDIDQRLVLPPTMIGVKTSMLQDMEAGRPLELGAIVGAVAELGRRTGVATPIIESVGALAGNAWQQRWGS</sequence>
<dbReference type="InterPro" id="IPR013332">
    <property type="entry name" value="KPR_N"/>
</dbReference>
<feature type="domain" description="Ketopantoate reductase N-terminal" evidence="8">
    <location>
        <begin position="249"/>
        <end position="415"/>
    </location>
</feature>
<dbReference type="InterPro" id="IPR051402">
    <property type="entry name" value="KPR-Related"/>
</dbReference>
<name>A0A4D7QND8_9HYPH</name>
<dbReference type="PANTHER" id="PTHR21708:SF45">
    <property type="entry name" value="2-DEHYDROPANTOATE 2-REDUCTASE"/>
    <property type="match status" value="1"/>
</dbReference>
<evidence type="ECO:0000256" key="7">
    <source>
        <dbReference type="SAM" id="MobiDB-lite"/>
    </source>
</evidence>
<dbReference type="GO" id="GO:0008677">
    <property type="term" value="F:2-dehydropantoate 2-reductase activity"/>
    <property type="evidence" value="ECO:0007669"/>
    <property type="project" value="UniProtKB-EC"/>
</dbReference>
<dbReference type="InterPro" id="IPR036291">
    <property type="entry name" value="NAD(P)-bd_dom_sf"/>
</dbReference>
<accession>A0A4D7QND8</accession>